<gene>
    <name evidence="17" type="ORF">ACFSGJ_12085</name>
</gene>
<dbReference type="SUPFAM" id="SSF81342">
    <property type="entry name" value="Transmembrane di-heme cytochromes"/>
    <property type="match status" value="1"/>
</dbReference>
<comment type="cofactor">
    <cofactor evidence="1">
        <name>heme</name>
        <dbReference type="ChEBI" id="CHEBI:30413"/>
    </cofactor>
</comment>
<evidence type="ECO:0000256" key="3">
    <source>
        <dbReference type="ARBA" id="ARBA00010747"/>
    </source>
</evidence>
<evidence type="ECO:0000256" key="13">
    <source>
        <dbReference type="SAM" id="MobiDB-lite"/>
    </source>
</evidence>
<proteinExistence type="inferred from homology"/>
<feature type="region of interest" description="Disordered" evidence="13">
    <location>
        <begin position="327"/>
        <end position="347"/>
    </location>
</feature>
<evidence type="ECO:0000256" key="11">
    <source>
        <dbReference type="ARBA" id="ARBA00023004"/>
    </source>
</evidence>
<keyword evidence="9" id="KW-0249">Electron transport</keyword>
<sequence>MRWFIVPLLSVMLLGLPVAAQEAPPGGDENYVTPGMEGRAPSAAPLEGDDVHIFTDYDGTVAGFVSIPDRQSGVLVQEQGRDWRAFRSGWFLWIAGGLILLTVGALAAFFFWRGRIRIESGRSGRWVPRFNGLERFAHWATAISFLALAITGLIITFGRPLLIPLMGHAAFTPLAEASKTLHNIAAPPFVIGIVMMLVLWLRDNIPNRTDIEWLRQAGGMFSAPGTPHPEAERFNAGQKMIFWIVTLGGLLVSATGLVLLMPFFFADIGGMQVAQVVHALTAAALIAVIIAHIYLGTLGMEGAFDAMGRGEVDENWAREHHSGWYKTLKRPAPDAPAPTDGKGVPAE</sequence>
<evidence type="ECO:0000256" key="1">
    <source>
        <dbReference type="ARBA" id="ARBA00001971"/>
    </source>
</evidence>
<evidence type="ECO:0000256" key="2">
    <source>
        <dbReference type="ARBA" id="ARBA00004651"/>
    </source>
</evidence>
<evidence type="ECO:0000256" key="9">
    <source>
        <dbReference type="ARBA" id="ARBA00022982"/>
    </source>
</evidence>
<comment type="similarity">
    <text evidence="3">Belongs to the formate dehydrogenase gamma subunit family.</text>
</comment>
<dbReference type="Proteomes" id="UP001597353">
    <property type="component" value="Unassembled WGS sequence"/>
</dbReference>
<dbReference type="GO" id="GO:0008863">
    <property type="term" value="F:formate dehydrogenase (NAD+) activity"/>
    <property type="evidence" value="ECO:0007669"/>
    <property type="project" value="UniProtKB-EC"/>
</dbReference>
<evidence type="ECO:0000313" key="18">
    <source>
        <dbReference type="Proteomes" id="UP001597353"/>
    </source>
</evidence>
<accession>A0ABW4S607</accession>
<evidence type="ECO:0000256" key="14">
    <source>
        <dbReference type="SAM" id="Phobius"/>
    </source>
</evidence>
<dbReference type="InterPro" id="IPR006471">
    <property type="entry name" value="Formate_DH_gsu"/>
</dbReference>
<feature type="signal peptide" evidence="15">
    <location>
        <begin position="1"/>
        <end position="22"/>
    </location>
</feature>
<name>A0ABW4S607_9RHOB</name>
<comment type="subcellular location">
    <subcellularLocation>
        <location evidence="2">Cell membrane</location>
        <topology evidence="2">Multi-pass membrane protein</topology>
    </subcellularLocation>
</comment>
<keyword evidence="15" id="KW-0732">Signal</keyword>
<evidence type="ECO:0000256" key="4">
    <source>
        <dbReference type="ARBA" id="ARBA00022448"/>
    </source>
</evidence>
<feature type="transmembrane region" description="Helical" evidence="14">
    <location>
        <begin position="241"/>
        <end position="264"/>
    </location>
</feature>
<keyword evidence="8" id="KW-0479">Metal-binding</keyword>
<reference evidence="18" key="1">
    <citation type="journal article" date="2019" name="Int. J. Syst. Evol. Microbiol.">
        <title>The Global Catalogue of Microorganisms (GCM) 10K type strain sequencing project: providing services to taxonomists for standard genome sequencing and annotation.</title>
        <authorList>
            <consortium name="The Broad Institute Genomics Platform"/>
            <consortium name="The Broad Institute Genome Sequencing Center for Infectious Disease"/>
            <person name="Wu L."/>
            <person name="Ma J."/>
        </authorList>
    </citation>
    <scope>NUCLEOTIDE SEQUENCE [LARGE SCALE GENOMIC DNA]</scope>
    <source>
        <strain evidence="18">CGMCC 4.7242</strain>
    </source>
</reference>
<evidence type="ECO:0000256" key="7">
    <source>
        <dbReference type="ARBA" id="ARBA00022692"/>
    </source>
</evidence>
<dbReference type="InterPro" id="IPR011577">
    <property type="entry name" value="Cyt_b561_bac/Ni-Hgenase"/>
</dbReference>
<keyword evidence="18" id="KW-1185">Reference proteome</keyword>
<keyword evidence="12 14" id="KW-0472">Membrane</keyword>
<dbReference type="NCBIfam" id="TIGR01583">
    <property type="entry name" value="formate-DH-gamm"/>
    <property type="match status" value="1"/>
</dbReference>
<dbReference type="EMBL" id="JBHUGH010000009">
    <property type="protein sequence ID" value="MFD1912951.1"/>
    <property type="molecule type" value="Genomic_DNA"/>
</dbReference>
<keyword evidence="6" id="KW-0349">Heme</keyword>
<dbReference type="PANTHER" id="PTHR30074:SF6">
    <property type="entry name" value="FORMATE DEHYDROGENASE GAMMA SUBUNIT"/>
    <property type="match status" value="1"/>
</dbReference>
<evidence type="ECO:0000313" key="17">
    <source>
        <dbReference type="EMBL" id="MFD1912951.1"/>
    </source>
</evidence>
<dbReference type="Gene3D" id="1.20.950.20">
    <property type="entry name" value="Transmembrane di-heme cytochromes, Chain C"/>
    <property type="match status" value="1"/>
</dbReference>
<feature type="transmembrane region" description="Helical" evidence="14">
    <location>
        <begin position="139"/>
        <end position="161"/>
    </location>
</feature>
<evidence type="ECO:0000256" key="15">
    <source>
        <dbReference type="SAM" id="SignalP"/>
    </source>
</evidence>
<protein>
    <submittedName>
        <fullName evidence="17">Formate dehydrogenase subunit gamma</fullName>
        <ecNumber evidence="17">1.17.1.9</ecNumber>
    </submittedName>
</protein>
<dbReference type="EC" id="1.17.1.9" evidence="17"/>
<evidence type="ECO:0000256" key="10">
    <source>
        <dbReference type="ARBA" id="ARBA00022989"/>
    </source>
</evidence>
<evidence type="ECO:0000256" key="5">
    <source>
        <dbReference type="ARBA" id="ARBA00022475"/>
    </source>
</evidence>
<feature type="domain" description="Cytochrome b561 bacterial/Ni-hydrogenase" evidence="16">
    <location>
        <begin position="129"/>
        <end position="308"/>
    </location>
</feature>
<dbReference type="PANTHER" id="PTHR30074">
    <property type="entry name" value="FORMATE DEHYDROGENASE, NITRATE-INDUCIBLE, CYTOCHROME B556 FDN SUBUNIT"/>
    <property type="match status" value="1"/>
</dbReference>
<keyword evidence="10 14" id="KW-1133">Transmembrane helix</keyword>
<organism evidence="17 18">
    <name type="scientific">Halodurantibacterium flavum</name>
    <dbReference type="NCBI Taxonomy" id="1382802"/>
    <lineage>
        <taxon>Bacteria</taxon>
        <taxon>Pseudomonadati</taxon>
        <taxon>Pseudomonadota</taxon>
        <taxon>Alphaproteobacteria</taxon>
        <taxon>Rhodobacterales</taxon>
        <taxon>Paracoccaceae</taxon>
        <taxon>Halodurantibacterium</taxon>
    </lineage>
</organism>
<feature type="transmembrane region" description="Helical" evidence="14">
    <location>
        <begin position="181"/>
        <end position="201"/>
    </location>
</feature>
<evidence type="ECO:0000256" key="6">
    <source>
        <dbReference type="ARBA" id="ARBA00022617"/>
    </source>
</evidence>
<evidence type="ECO:0000256" key="8">
    <source>
        <dbReference type="ARBA" id="ARBA00022723"/>
    </source>
</evidence>
<keyword evidence="5" id="KW-1003">Cell membrane</keyword>
<keyword evidence="17" id="KW-0560">Oxidoreductase</keyword>
<keyword evidence="11" id="KW-0408">Iron</keyword>
<keyword evidence="7 14" id="KW-0812">Transmembrane</keyword>
<feature type="transmembrane region" description="Helical" evidence="14">
    <location>
        <begin position="90"/>
        <end position="112"/>
    </location>
</feature>
<dbReference type="InterPro" id="IPR016174">
    <property type="entry name" value="Di-haem_cyt_TM"/>
</dbReference>
<feature type="transmembrane region" description="Helical" evidence="14">
    <location>
        <begin position="276"/>
        <end position="295"/>
    </location>
</feature>
<evidence type="ECO:0000256" key="12">
    <source>
        <dbReference type="ARBA" id="ARBA00023136"/>
    </source>
</evidence>
<dbReference type="InterPro" id="IPR051817">
    <property type="entry name" value="FDH_cytochrome_b556_subunit"/>
</dbReference>
<keyword evidence="4" id="KW-0813">Transport</keyword>
<dbReference type="Pfam" id="PF01292">
    <property type="entry name" value="Ni_hydr_CYTB"/>
    <property type="match status" value="1"/>
</dbReference>
<evidence type="ECO:0000259" key="16">
    <source>
        <dbReference type="Pfam" id="PF01292"/>
    </source>
</evidence>
<dbReference type="RefSeq" id="WP_390261982.1">
    <property type="nucleotide sequence ID" value="NZ_JBHUGH010000009.1"/>
</dbReference>
<comment type="caution">
    <text evidence="17">The sequence shown here is derived from an EMBL/GenBank/DDBJ whole genome shotgun (WGS) entry which is preliminary data.</text>
</comment>
<feature type="chain" id="PRO_5046597594" evidence="15">
    <location>
        <begin position="23"/>
        <end position="347"/>
    </location>
</feature>